<organism evidence="2 3">
    <name type="scientific">Periconia macrospinosa</name>
    <dbReference type="NCBI Taxonomy" id="97972"/>
    <lineage>
        <taxon>Eukaryota</taxon>
        <taxon>Fungi</taxon>
        <taxon>Dikarya</taxon>
        <taxon>Ascomycota</taxon>
        <taxon>Pezizomycotina</taxon>
        <taxon>Dothideomycetes</taxon>
        <taxon>Pleosporomycetidae</taxon>
        <taxon>Pleosporales</taxon>
        <taxon>Massarineae</taxon>
        <taxon>Periconiaceae</taxon>
        <taxon>Periconia</taxon>
    </lineage>
</organism>
<name>A0A2V1DEJ7_9PLEO</name>
<proteinExistence type="predicted"/>
<protein>
    <recommendedName>
        <fullName evidence="1">BTB domain-containing protein</fullName>
    </recommendedName>
</protein>
<dbReference type="Gene3D" id="3.30.710.10">
    <property type="entry name" value="Potassium Channel Kv1.1, Chain A"/>
    <property type="match status" value="1"/>
</dbReference>
<dbReference type="AlphaFoldDB" id="A0A2V1DEJ7"/>
<dbReference type="SUPFAM" id="SSF54695">
    <property type="entry name" value="POZ domain"/>
    <property type="match status" value="1"/>
</dbReference>
<dbReference type="OrthoDB" id="1022638at2759"/>
<dbReference type="Proteomes" id="UP000244855">
    <property type="component" value="Unassembled WGS sequence"/>
</dbReference>
<evidence type="ECO:0000313" key="3">
    <source>
        <dbReference type="Proteomes" id="UP000244855"/>
    </source>
</evidence>
<dbReference type="EMBL" id="KZ805460">
    <property type="protein sequence ID" value="PVH96596.1"/>
    <property type="molecule type" value="Genomic_DNA"/>
</dbReference>
<feature type="non-terminal residue" evidence="2">
    <location>
        <position position="1"/>
    </location>
</feature>
<feature type="non-terminal residue" evidence="2">
    <location>
        <position position="194"/>
    </location>
</feature>
<dbReference type="STRING" id="97972.A0A2V1DEJ7"/>
<dbReference type="InterPro" id="IPR000210">
    <property type="entry name" value="BTB/POZ_dom"/>
</dbReference>
<dbReference type="InterPro" id="IPR011333">
    <property type="entry name" value="SKP1/BTB/POZ_sf"/>
</dbReference>
<dbReference type="PANTHER" id="PTHR47843">
    <property type="entry name" value="BTB DOMAIN-CONTAINING PROTEIN-RELATED"/>
    <property type="match status" value="1"/>
</dbReference>
<keyword evidence="3" id="KW-1185">Reference proteome</keyword>
<reference evidence="2 3" key="1">
    <citation type="journal article" date="2018" name="Sci. Rep.">
        <title>Comparative genomics provides insights into the lifestyle and reveals functional heterogeneity of dark septate endophytic fungi.</title>
        <authorList>
            <person name="Knapp D.G."/>
            <person name="Nemeth J.B."/>
            <person name="Barry K."/>
            <person name="Hainaut M."/>
            <person name="Henrissat B."/>
            <person name="Johnson J."/>
            <person name="Kuo A."/>
            <person name="Lim J.H.P."/>
            <person name="Lipzen A."/>
            <person name="Nolan M."/>
            <person name="Ohm R.A."/>
            <person name="Tamas L."/>
            <person name="Grigoriev I.V."/>
            <person name="Spatafora J.W."/>
            <person name="Nagy L.G."/>
            <person name="Kovacs G.M."/>
        </authorList>
    </citation>
    <scope>NUCLEOTIDE SEQUENCE [LARGE SCALE GENOMIC DNA]</scope>
    <source>
        <strain evidence="2 3">DSE2036</strain>
    </source>
</reference>
<feature type="domain" description="BTB" evidence="1">
    <location>
        <begin position="1"/>
        <end position="71"/>
    </location>
</feature>
<gene>
    <name evidence="2" type="ORF">DM02DRAFT_484747</name>
</gene>
<accession>A0A2V1DEJ7</accession>
<evidence type="ECO:0000313" key="2">
    <source>
        <dbReference type="EMBL" id="PVH96596.1"/>
    </source>
</evidence>
<evidence type="ECO:0000259" key="1">
    <source>
        <dbReference type="PROSITE" id="PS50097"/>
    </source>
</evidence>
<dbReference type="Pfam" id="PF00651">
    <property type="entry name" value="BTB"/>
    <property type="match status" value="1"/>
</dbReference>
<sequence>TFKVVVGQEPEQQTFLVHEEILCNCSEFFRRAMNGDWAESSDRVVKLPEDEADTFELYLNLVYTGNIPIKKDTPTPRDNDASDDEDGFDPLHILVRIYILAEKLQDVLAKNQLVRSLLALLVETDRNGYYYRFVAYTIFIIYDETPKNSGLRRIAIHSYTDPMWEGFLEYHKNKWPREFLFDLALAFMNNRDGP</sequence>
<dbReference type="CDD" id="cd18186">
    <property type="entry name" value="BTB_POZ_ZBTB_KLHL-like"/>
    <property type="match status" value="1"/>
</dbReference>
<dbReference type="PANTHER" id="PTHR47843:SF2">
    <property type="entry name" value="BTB DOMAIN-CONTAINING PROTEIN"/>
    <property type="match status" value="1"/>
</dbReference>
<dbReference type="PROSITE" id="PS50097">
    <property type="entry name" value="BTB"/>
    <property type="match status" value="1"/>
</dbReference>